<comment type="caution">
    <text evidence="4">The sequence shown here is derived from an EMBL/GenBank/DDBJ whole genome shotgun (WGS) entry which is preliminary data.</text>
</comment>
<proteinExistence type="predicted"/>
<gene>
    <name evidence="4" type="ORF">CUU66_08880</name>
</gene>
<dbReference type="GO" id="GO:0009986">
    <property type="term" value="C:cell surface"/>
    <property type="evidence" value="ECO:0007669"/>
    <property type="project" value="UniProtKB-SubCell"/>
</dbReference>
<dbReference type="EMBL" id="PGUY01000027">
    <property type="protein sequence ID" value="PLT30147.1"/>
    <property type="molecule type" value="Genomic_DNA"/>
</dbReference>
<dbReference type="Gene3D" id="3.30.700.10">
    <property type="entry name" value="Glycoprotein, Type 4 Pilin"/>
    <property type="match status" value="1"/>
</dbReference>
<dbReference type="PROSITE" id="PS00409">
    <property type="entry name" value="PROKAR_NTER_METHYL"/>
    <property type="match status" value="1"/>
</dbReference>
<keyword evidence="5" id="KW-1185">Reference proteome</keyword>
<keyword evidence="3" id="KW-0812">Transmembrane</keyword>
<evidence type="ECO:0000313" key="4">
    <source>
        <dbReference type="EMBL" id="PLT30147.1"/>
    </source>
</evidence>
<evidence type="ECO:0000313" key="5">
    <source>
        <dbReference type="Proteomes" id="UP000234748"/>
    </source>
</evidence>
<protein>
    <submittedName>
        <fullName evidence="4">Pilus assembly protein PilE</fullName>
    </submittedName>
</protein>
<name>A0A2N5M716_9BACI</name>
<feature type="transmembrane region" description="Helical" evidence="3">
    <location>
        <begin position="21"/>
        <end position="43"/>
    </location>
</feature>
<keyword evidence="3" id="KW-1133">Transmembrane helix</keyword>
<dbReference type="InterPro" id="IPR045584">
    <property type="entry name" value="Pilin-like"/>
</dbReference>
<comment type="subcellular location">
    <subcellularLocation>
        <location evidence="1">Cell surface</location>
    </subcellularLocation>
</comment>
<dbReference type="OrthoDB" id="2965620at2"/>
<dbReference type="AlphaFoldDB" id="A0A2N5M716"/>
<dbReference type="SUPFAM" id="SSF54523">
    <property type="entry name" value="Pili subunits"/>
    <property type="match status" value="1"/>
</dbReference>
<evidence type="ECO:0000256" key="1">
    <source>
        <dbReference type="ARBA" id="ARBA00004241"/>
    </source>
</evidence>
<sequence>MVLMDIANKRDREAGLTLIELLAVVVILGIIAGIAVISISQLIQTSKTKAFLANAYTLRDAAHFYLKEKLVREEEYDGEISYKLLLENGYIEPIKDPDTGELLEPSDESFVEVKNGKLYAVMLIGVERMLSKKSDRAASPVPLDELSADDIVTKN</sequence>
<evidence type="ECO:0000256" key="2">
    <source>
        <dbReference type="ARBA" id="ARBA00023287"/>
    </source>
</evidence>
<dbReference type="NCBIfam" id="TIGR02532">
    <property type="entry name" value="IV_pilin_GFxxxE"/>
    <property type="match status" value="1"/>
</dbReference>
<dbReference type="GO" id="GO:0030420">
    <property type="term" value="P:establishment of competence for transformation"/>
    <property type="evidence" value="ECO:0007669"/>
    <property type="project" value="UniProtKB-KW"/>
</dbReference>
<organism evidence="4 5">
    <name type="scientific">Peribacillus deserti</name>
    <dbReference type="NCBI Taxonomy" id="673318"/>
    <lineage>
        <taxon>Bacteria</taxon>
        <taxon>Bacillati</taxon>
        <taxon>Bacillota</taxon>
        <taxon>Bacilli</taxon>
        <taxon>Bacillales</taxon>
        <taxon>Bacillaceae</taxon>
        <taxon>Peribacillus</taxon>
    </lineage>
</organism>
<accession>A0A2N5M716</accession>
<keyword evidence="2" id="KW-0178">Competence</keyword>
<reference evidence="4 5" key="1">
    <citation type="submission" date="2017-11" db="EMBL/GenBank/DDBJ databases">
        <title>Comparitive Functional Genomics of Dry Heat Resistant strains isolated from the Viking Spacecraft.</title>
        <authorList>
            <person name="Seuylemezian A."/>
            <person name="Cooper K."/>
            <person name="Vaishampayan P."/>
        </authorList>
    </citation>
    <scope>NUCLEOTIDE SEQUENCE [LARGE SCALE GENOMIC DNA]</scope>
    <source>
        <strain evidence="4 5">V1-29</strain>
    </source>
</reference>
<dbReference type="Proteomes" id="UP000234748">
    <property type="component" value="Unassembled WGS sequence"/>
</dbReference>
<keyword evidence="3" id="KW-0472">Membrane</keyword>
<evidence type="ECO:0000256" key="3">
    <source>
        <dbReference type="SAM" id="Phobius"/>
    </source>
</evidence>
<dbReference type="InterPro" id="IPR012902">
    <property type="entry name" value="N_methyl_site"/>
</dbReference>
<dbReference type="Pfam" id="PF07963">
    <property type="entry name" value="N_methyl"/>
    <property type="match status" value="1"/>
</dbReference>